<comment type="subcellular location">
    <subcellularLocation>
        <location evidence="1">Nucleus</location>
    </subcellularLocation>
</comment>
<dbReference type="Pfam" id="PF00172">
    <property type="entry name" value="Zn_clus"/>
    <property type="match status" value="1"/>
</dbReference>
<evidence type="ECO:0000256" key="4">
    <source>
        <dbReference type="ARBA" id="ARBA00023163"/>
    </source>
</evidence>
<dbReference type="PROSITE" id="PS00463">
    <property type="entry name" value="ZN2_CY6_FUNGAL_1"/>
    <property type="match status" value="1"/>
</dbReference>
<dbReference type="AlphaFoldDB" id="A0A4P9ZS96"/>
<organism evidence="7 8">
    <name type="scientific">Dimargaris cristalligena</name>
    <dbReference type="NCBI Taxonomy" id="215637"/>
    <lineage>
        <taxon>Eukaryota</taxon>
        <taxon>Fungi</taxon>
        <taxon>Fungi incertae sedis</taxon>
        <taxon>Zoopagomycota</taxon>
        <taxon>Kickxellomycotina</taxon>
        <taxon>Dimargaritomycetes</taxon>
        <taxon>Dimargaritales</taxon>
        <taxon>Dimargaritaceae</taxon>
        <taxon>Dimargaris</taxon>
    </lineage>
</organism>
<reference evidence="8" key="1">
    <citation type="journal article" date="2018" name="Nat. Microbiol.">
        <title>Leveraging single-cell genomics to expand the fungal tree of life.</title>
        <authorList>
            <person name="Ahrendt S.R."/>
            <person name="Quandt C.A."/>
            <person name="Ciobanu D."/>
            <person name="Clum A."/>
            <person name="Salamov A."/>
            <person name="Andreopoulos B."/>
            <person name="Cheng J.F."/>
            <person name="Woyke T."/>
            <person name="Pelin A."/>
            <person name="Henrissat B."/>
            <person name="Reynolds N.K."/>
            <person name="Benny G.L."/>
            <person name="Smith M.E."/>
            <person name="James T.Y."/>
            <person name="Grigoriev I.V."/>
        </authorList>
    </citation>
    <scope>NUCLEOTIDE SEQUENCE [LARGE SCALE GENOMIC DNA]</scope>
    <source>
        <strain evidence="8">RSA 468</strain>
    </source>
</reference>
<dbReference type="SUPFAM" id="SSF57701">
    <property type="entry name" value="Zn2/Cys6 DNA-binding domain"/>
    <property type="match status" value="1"/>
</dbReference>
<dbReference type="GO" id="GO:0005634">
    <property type="term" value="C:nucleus"/>
    <property type="evidence" value="ECO:0007669"/>
    <property type="project" value="UniProtKB-SubCell"/>
</dbReference>
<keyword evidence="5" id="KW-0539">Nucleus</keyword>
<evidence type="ECO:0000256" key="5">
    <source>
        <dbReference type="ARBA" id="ARBA00023242"/>
    </source>
</evidence>
<keyword evidence="8" id="KW-1185">Reference proteome</keyword>
<dbReference type="PRINTS" id="PR00755">
    <property type="entry name" value="AFLATOXINBRP"/>
</dbReference>
<dbReference type="EMBL" id="ML002657">
    <property type="protein sequence ID" value="RKP36414.1"/>
    <property type="molecule type" value="Genomic_DNA"/>
</dbReference>
<feature type="non-terminal residue" evidence="7">
    <location>
        <position position="56"/>
    </location>
</feature>
<feature type="domain" description="Zn(2)-C6 fungal-type" evidence="6">
    <location>
        <begin position="19"/>
        <end position="49"/>
    </location>
</feature>
<proteinExistence type="predicted"/>
<dbReference type="Proteomes" id="UP000268162">
    <property type="component" value="Unassembled WGS sequence"/>
</dbReference>
<dbReference type="STRING" id="215637.A0A4P9ZS96"/>
<name>A0A4P9ZS96_9FUNG</name>
<keyword evidence="4" id="KW-0804">Transcription</keyword>
<evidence type="ECO:0000313" key="7">
    <source>
        <dbReference type="EMBL" id="RKP36414.1"/>
    </source>
</evidence>
<dbReference type="InterPro" id="IPR036864">
    <property type="entry name" value="Zn2-C6_fun-type_DNA-bd_sf"/>
</dbReference>
<evidence type="ECO:0000313" key="8">
    <source>
        <dbReference type="Proteomes" id="UP000268162"/>
    </source>
</evidence>
<evidence type="ECO:0000256" key="1">
    <source>
        <dbReference type="ARBA" id="ARBA00004123"/>
    </source>
</evidence>
<dbReference type="PANTHER" id="PTHR47338">
    <property type="entry name" value="ZN(II)2CYS6 TRANSCRIPTION FACTOR (EUROFUNG)-RELATED"/>
    <property type="match status" value="1"/>
</dbReference>
<dbReference type="InterPro" id="IPR050815">
    <property type="entry name" value="TF_fung"/>
</dbReference>
<dbReference type="CDD" id="cd00067">
    <property type="entry name" value="GAL4"/>
    <property type="match status" value="1"/>
</dbReference>
<keyword evidence="2" id="KW-0479">Metal-binding</keyword>
<dbReference type="GO" id="GO:0000981">
    <property type="term" value="F:DNA-binding transcription factor activity, RNA polymerase II-specific"/>
    <property type="evidence" value="ECO:0007669"/>
    <property type="project" value="InterPro"/>
</dbReference>
<dbReference type="Gene3D" id="4.10.240.10">
    <property type="entry name" value="Zn(2)-C6 fungal-type DNA-binding domain"/>
    <property type="match status" value="1"/>
</dbReference>
<dbReference type="InterPro" id="IPR001138">
    <property type="entry name" value="Zn2Cys6_DnaBD"/>
</dbReference>
<dbReference type="SMART" id="SM00066">
    <property type="entry name" value="GAL4"/>
    <property type="match status" value="1"/>
</dbReference>
<protein>
    <recommendedName>
        <fullName evidence="6">Zn(2)-C6 fungal-type domain-containing protein</fullName>
    </recommendedName>
</protein>
<dbReference type="PROSITE" id="PS50048">
    <property type="entry name" value="ZN2_CY6_FUNGAL_2"/>
    <property type="match status" value="1"/>
</dbReference>
<sequence length="56" mass="6381">MPPATSTDAAPKRKRLNQACDGCRRKKVRCDGERPNCRNCRRQQMPCVYNSGGRRS</sequence>
<dbReference type="PANTHER" id="PTHR47338:SF5">
    <property type="entry name" value="ZN(II)2CYS6 TRANSCRIPTION FACTOR (EUROFUNG)"/>
    <property type="match status" value="1"/>
</dbReference>
<dbReference type="GO" id="GO:0008270">
    <property type="term" value="F:zinc ion binding"/>
    <property type="evidence" value="ECO:0007669"/>
    <property type="project" value="InterPro"/>
</dbReference>
<evidence type="ECO:0000259" key="6">
    <source>
        <dbReference type="PROSITE" id="PS50048"/>
    </source>
</evidence>
<evidence type="ECO:0000256" key="3">
    <source>
        <dbReference type="ARBA" id="ARBA00023015"/>
    </source>
</evidence>
<keyword evidence="3" id="KW-0805">Transcription regulation</keyword>
<gene>
    <name evidence="7" type="ORF">BJ085DRAFT_20566</name>
</gene>
<evidence type="ECO:0000256" key="2">
    <source>
        <dbReference type="ARBA" id="ARBA00022723"/>
    </source>
</evidence>
<accession>A0A4P9ZS96</accession>